<dbReference type="OrthoDB" id="551352at2759"/>
<evidence type="ECO:0000256" key="7">
    <source>
        <dbReference type="ARBA" id="ARBA00022946"/>
    </source>
</evidence>
<feature type="compositionally biased region" description="Basic and acidic residues" evidence="12">
    <location>
        <begin position="818"/>
        <end position="845"/>
    </location>
</feature>
<accession>A0A2P5BFD4</accession>
<feature type="region of interest" description="Disordered" evidence="12">
    <location>
        <begin position="766"/>
        <end position="786"/>
    </location>
</feature>
<feature type="compositionally biased region" description="Pro residues" evidence="12">
    <location>
        <begin position="14"/>
        <end position="23"/>
    </location>
</feature>
<dbReference type="SMART" id="SM01103">
    <property type="entry name" value="CRS1_YhbY"/>
    <property type="match status" value="4"/>
</dbReference>
<keyword evidence="8" id="KW-0508">mRNA splicing</keyword>
<dbReference type="InterPro" id="IPR001890">
    <property type="entry name" value="RNA-binding_CRM"/>
</dbReference>
<feature type="domain" description="CRM" evidence="13">
    <location>
        <begin position="393"/>
        <end position="490"/>
    </location>
</feature>
<evidence type="ECO:0000256" key="4">
    <source>
        <dbReference type="ARBA" id="ARBA00022664"/>
    </source>
</evidence>
<sequence length="1095" mass="122336">MLLPLSLTRLHPIPTSPLPPFPNPLTDQSRPPFFSFSSPSLLTTRTSQSPKPLKFVVRSSNSDTQTQTQTQTQTRTRTLLPKSAIQRIAEKLRGLGFTEEDPDPDPEPEPDPSGEIFVPLRNRLPNYRVGHTIDTSWSTPQNPVPEPGTGTAIKRFHELRSQVKKQKQEEKKTEREARVPTLAELTLAPAELRRLRTLGIALKKKLKVGKAGITEGIVNGIHERWRRSEVVKIVCEDICRMNMKRSHDLLEKKTGGLVVWRAGSKIVLFRGTNYKYPYFLCDKISTKEVSNEEQNESRNSSSADGVKVDVPIRTSDMAHPALIQGVGLQNRVRFQLPGEAQLAEEADRLLDGLGPRFTDWWGYDPQPVDADLLPAAVPGYRRPFRLLPYGVQPKLTDDEMTTLRRLARPLPCHFALGRNRKHQGLASSIVKLWEKCEVAKIAVKRGVQNTNSEIMAEELKRLTGGCLLARDREFIVLYRGKDFLPPAVSSAIKERWKYGKRAKKLRTEHNTSTAKDELETTPCGPNERSETNDHKMRLLPEQRKLKFTEASVRRTSIKLSVALEKRAKAEQLLTELEKAEVRQQPEIDKEGITEEERYMLRKIGLRMDAFLLLGRRGVFDGTIENMHLHWKYRELVKIISNEKSIEAAHQLARSLEAESGGILVAVERVSKGYAIIVYRGKNYERPANLRPKTLLNKKAAMKRSIEAQRRESLKLHVLKLTKNIDNLRLQLGREEEVNDMQSIDESSNLVQDEVNEIQSTESLRIGAEDKSGSLTLPTASSEEHAVVQDEVKEIQSTESLRIDTEDKSGSSSLPPTSSEEHVVVQDEVNEIKSTESLRIDAEEKSGSLSLPTTSSDEHVVVQDEVNEIKSTESLRIDAEENSGSLSLPTTSSDEHVVSKGMSGAAVVGAPHGISGSSDNEAMESFTNKNGLEPSGPVMVDSGPNKMPSKTIHLSNRERLLLRKQALKMKKRPVIAVGKSNIVTGVAKTIMAHFQKHPLAIVNVKGRAKGTSVQEVVFLLEHATGAVLVSQEPTKVILYRGWGAGNNFGHPNKKNGRSDSNARRKVKTNRGVSPELLAAIRVECGFERQNKEVTTP</sequence>
<keyword evidence="9" id="KW-0687">Ribonucleoprotein</keyword>
<dbReference type="GO" id="GO:0009507">
    <property type="term" value="C:chloroplast"/>
    <property type="evidence" value="ECO:0007669"/>
    <property type="project" value="UniProtKB-SubCell"/>
</dbReference>
<comment type="subcellular location">
    <subcellularLocation>
        <location evidence="1">Plastid</location>
        <location evidence="1">Chloroplast</location>
    </subcellularLocation>
</comment>
<dbReference type="STRING" id="3476.A0A2P5BFD4"/>
<evidence type="ECO:0000256" key="8">
    <source>
        <dbReference type="ARBA" id="ARBA00023187"/>
    </source>
</evidence>
<dbReference type="PANTHER" id="PTHR31846">
    <property type="entry name" value="CRS1 / YHBY (CRM) DOMAIN-CONTAINING PROTEIN"/>
    <property type="match status" value="1"/>
</dbReference>
<dbReference type="AlphaFoldDB" id="A0A2P5BFD4"/>
<keyword evidence="11" id="KW-0175">Coiled coil</keyword>
<reference evidence="15" key="1">
    <citation type="submission" date="2016-06" db="EMBL/GenBank/DDBJ databases">
        <title>Parallel loss of symbiosis genes in relatives of nitrogen-fixing non-legume Parasponia.</title>
        <authorList>
            <person name="Van Velzen R."/>
            <person name="Holmer R."/>
            <person name="Bu F."/>
            <person name="Rutten L."/>
            <person name="Van Zeijl A."/>
            <person name="Liu W."/>
            <person name="Santuari L."/>
            <person name="Cao Q."/>
            <person name="Sharma T."/>
            <person name="Shen D."/>
            <person name="Roswanjaya Y."/>
            <person name="Wardhani T."/>
            <person name="Kalhor M.S."/>
            <person name="Jansen J."/>
            <person name="Van den Hoogen J."/>
            <person name="Gungor B."/>
            <person name="Hartog M."/>
            <person name="Hontelez J."/>
            <person name="Verver J."/>
            <person name="Yang W.-C."/>
            <person name="Schijlen E."/>
            <person name="Repin R."/>
            <person name="Schilthuizen M."/>
            <person name="Schranz E."/>
            <person name="Heidstra R."/>
            <person name="Miyata K."/>
            <person name="Fedorova E."/>
            <person name="Kohlen W."/>
            <person name="Bisseling T."/>
            <person name="Smit S."/>
            <person name="Geurts R."/>
        </authorList>
    </citation>
    <scope>NUCLEOTIDE SEQUENCE [LARGE SCALE GENOMIC DNA]</scope>
    <source>
        <strain evidence="15">cv. WU1-14</strain>
    </source>
</reference>
<dbReference type="GO" id="GO:0000373">
    <property type="term" value="P:Group II intron splicing"/>
    <property type="evidence" value="ECO:0007669"/>
    <property type="project" value="UniProtKB-ARBA"/>
</dbReference>
<dbReference type="SUPFAM" id="SSF75471">
    <property type="entry name" value="YhbY-like"/>
    <property type="match status" value="4"/>
</dbReference>
<dbReference type="Pfam" id="PF01985">
    <property type="entry name" value="CRS1_YhbY"/>
    <property type="match status" value="4"/>
</dbReference>
<feature type="region of interest" description="Disordered" evidence="12">
    <location>
        <begin position="799"/>
        <end position="856"/>
    </location>
</feature>
<evidence type="ECO:0000313" key="15">
    <source>
        <dbReference type="Proteomes" id="UP000237105"/>
    </source>
</evidence>
<feature type="compositionally biased region" description="Basic and acidic residues" evidence="12">
    <location>
        <begin position="799"/>
        <end position="808"/>
    </location>
</feature>
<evidence type="ECO:0000256" key="11">
    <source>
        <dbReference type="SAM" id="Coils"/>
    </source>
</evidence>
<evidence type="ECO:0000256" key="1">
    <source>
        <dbReference type="ARBA" id="ARBA00004229"/>
    </source>
</evidence>
<dbReference type="FunFam" id="3.30.110.60:FF:000002">
    <property type="entry name" value="CRS2-associated factor 1, chloroplastic"/>
    <property type="match status" value="2"/>
</dbReference>
<protein>
    <submittedName>
        <fullName evidence="14">RNA-binding, CRM domain containing protein</fullName>
    </submittedName>
</protein>
<dbReference type="PROSITE" id="PS51295">
    <property type="entry name" value="CRM"/>
    <property type="match status" value="4"/>
</dbReference>
<feature type="compositionally biased region" description="Basic and acidic residues" evidence="12">
    <location>
        <begin position="507"/>
        <end position="518"/>
    </location>
</feature>
<feature type="domain" description="CRM" evidence="13">
    <location>
        <begin position="951"/>
        <end position="1050"/>
    </location>
</feature>
<comment type="caution">
    <text evidence="14">The sequence shown here is derived from an EMBL/GenBank/DDBJ whole genome shotgun (WGS) entry which is preliminary data.</text>
</comment>
<feature type="region of interest" description="Disordered" evidence="12">
    <location>
        <begin position="1047"/>
        <end position="1069"/>
    </location>
</feature>
<keyword evidence="3" id="KW-0934">Plastid</keyword>
<evidence type="ECO:0000313" key="14">
    <source>
        <dbReference type="EMBL" id="PON47479.1"/>
    </source>
</evidence>
<feature type="region of interest" description="Disordered" evidence="12">
    <location>
        <begin position="507"/>
        <end position="532"/>
    </location>
</feature>
<keyword evidence="15" id="KW-1185">Reference proteome</keyword>
<feature type="compositionally biased region" description="Acidic residues" evidence="12">
    <location>
        <begin position="98"/>
        <end position="112"/>
    </location>
</feature>
<evidence type="ECO:0000256" key="10">
    <source>
        <dbReference type="PROSITE-ProRule" id="PRU00626"/>
    </source>
</evidence>
<evidence type="ECO:0000256" key="12">
    <source>
        <dbReference type="SAM" id="MobiDB-lite"/>
    </source>
</evidence>
<dbReference type="GO" id="GO:0003729">
    <property type="term" value="F:mRNA binding"/>
    <property type="evidence" value="ECO:0007669"/>
    <property type="project" value="InterPro"/>
</dbReference>
<keyword evidence="2" id="KW-0150">Chloroplast</keyword>
<evidence type="ECO:0000256" key="9">
    <source>
        <dbReference type="ARBA" id="ARBA00023274"/>
    </source>
</evidence>
<dbReference type="InterPro" id="IPR045278">
    <property type="entry name" value="CRS1/CFM2/CFM3"/>
</dbReference>
<evidence type="ECO:0000256" key="5">
    <source>
        <dbReference type="ARBA" id="ARBA00022737"/>
    </source>
</evidence>
<dbReference type="InterPro" id="IPR035920">
    <property type="entry name" value="YhbY-like_sf"/>
</dbReference>
<keyword evidence="4" id="KW-0507">mRNA processing</keyword>
<feature type="region of interest" description="Disordered" evidence="12">
    <location>
        <begin position="1"/>
        <end position="30"/>
    </location>
</feature>
<organism evidence="14 15">
    <name type="scientific">Parasponia andersonii</name>
    <name type="common">Sponia andersonii</name>
    <dbReference type="NCBI Taxonomy" id="3476"/>
    <lineage>
        <taxon>Eukaryota</taxon>
        <taxon>Viridiplantae</taxon>
        <taxon>Streptophyta</taxon>
        <taxon>Embryophyta</taxon>
        <taxon>Tracheophyta</taxon>
        <taxon>Spermatophyta</taxon>
        <taxon>Magnoliopsida</taxon>
        <taxon>eudicotyledons</taxon>
        <taxon>Gunneridae</taxon>
        <taxon>Pentapetalae</taxon>
        <taxon>rosids</taxon>
        <taxon>fabids</taxon>
        <taxon>Rosales</taxon>
        <taxon>Cannabaceae</taxon>
        <taxon>Parasponia</taxon>
    </lineage>
</organism>
<dbReference type="FunFam" id="3.30.110.60:FF:000003">
    <property type="entry name" value="CRM-domain containing factor CFM3B, chloroplastic"/>
    <property type="match status" value="1"/>
</dbReference>
<keyword evidence="7" id="KW-0809">Transit peptide</keyword>
<dbReference type="GO" id="GO:1990904">
    <property type="term" value="C:ribonucleoprotein complex"/>
    <property type="evidence" value="ECO:0007669"/>
    <property type="project" value="UniProtKB-KW"/>
</dbReference>
<dbReference type="Gene3D" id="3.30.110.60">
    <property type="entry name" value="YhbY-like"/>
    <property type="match status" value="4"/>
</dbReference>
<dbReference type="GO" id="GO:0006397">
    <property type="term" value="P:mRNA processing"/>
    <property type="evidence" value="ECO:0007669"/>
    <property type="project" value="UniProtKB-KW"/>
</dbReference>
<feature type="coiled-coil region" evidence="11">
    <location>
        <begin position="710"/>
        <end position="737"/>
    </location>
</feature>
<feature type="domain" description="CRM" evidence="13">
    <location>
        <begin position="185"/>
        <end position="281"/>
    </location>
</feature>
<evidence type="ECO:0000256" key="3">
    <source>
        <dbReference type="ARBA" id="ARBA00022640"/>
    </source>
</evidence>
<feature type="region of interest" description="Disordered" evidence="12">
    <location>
        <begin position="94"/>
        <end position="114"/>
    </location>
</feature>
<name>A0A2P5BFD4_PARAD</name>
<keyword evidence="5" id="KW-0677">Repeat</keyword>
<proteinExistence type="predicted"/>
<keyword evidence="6 10" id="KW-0694">RNA-binding</keyword>
<feature type="domain" description="CRM" evidence="13">
    <location>
        <begin position="590"/>
        <end position="690"/>
    </location>
</feature>
<dbReference type="PANTHER" id="PTHR31846:SF20">
    <property type="entry name" value="CRM-DOMAIN CONTAINING FACTOR CFM2, CHLOROPLASTIC"/>
    <property type="match status" value="1"/>
</dbReference>
<evidence type="ECO:0000256" key="2">
    <source>
        <dbReference type="ARBA" id="ARBA00022528"/>
    </source>
</evidence>
<dbReference type="EMBL" id="JXTB01000294">
    <property type="protein sequence ID" value="PON47479.1"/>
    <property type="molecule type" value="Genomic_DNA"/>
</dbReference>
<gene>
    <name evidence="14" type="ORF">PanWU01x14_244380</name>
</gene>
<evidence type="ECO:0000259" key="13">
    <source>
        <dbReference type="PROSITE" id="PS51295"/>
    </source>
</evidence>
<evidence type="ECO:0000256" key="6">
    <source>
        <dbReference type="ARBA" id="ARBA00022884"/>
    </source>
</evidence>
<dbReference type="Proteomes" id="UP000237105">
    <property type="component" value="Unassembled WGS sequence"/>
</dbReference>